<evidence type="ECO:0000256" key="1">
    <source>
        <dbReference type="ARBA" id="ARBA00004141"/>
    </source>
</evidence>
<dbReference type="EMBL" id="KQ965758">
    <property type="protein sequence ID" value="KXS15932.1"/>
    <property type="molecule type" value="Genomic_DNA"/>
</dbReference>
<keyword evidence="4" id="KW-1133">Transmembrane helix</keyword>
<dbReference type="OMA" id="WILGWDL"/>
<evidence type="ECO:0000313" key="6">
    <source>
        <dbReference type="EMBL" id="KXS15932.1"/>
    </source>
</evidence>
<accession>A0A139AGH6</accession>
<evidence type="ECO:0000313" key="7">
    <source>
        <dbReference type="Proteomes" id="UP000070544"/>
    </source>
</evidence>
<dbReference type="Gene3D" id="1.20.1740.10">
    <property type="entry name" value="Amino acid/polyamine transporter I"/>
    <property type="match status" value="1"/>
</dbReference>
<keyword evidence="2" id="KW-0813">Transport</keyword>
<dbReference type="Proteomes" id="UP000070544">
    <property type="component" value="Unassembled WGS sequence"/>
</dbReference>
<name>A0A139AGH6_GONPJ</name>
<evidence type="ECO:0000256" key="5">
    <source>
        <dbReference type="ARBA" id="ARBA00023136"/>
    </source>
</evidence>
<gene>
    <name evidence="6" type="ORF">M427DRAFT_56236</name>
</gene>
<dbReference type="PANTHER" id="PTHR43243">
    <property type="entry name" value="INNER MEMBRANE TRANSPORTER YGJI-RELATED"/>
    <property type="match status" value="1"/>
</dbReference>
<dbReference type="InterPro" id="IPR002293">
    <property type="entry name" value="AA/rel_permease1"/>
</dbReference>
<dbReference type="PANTHER" id="PTHR43243:SF4">
    <property type="entry name" value="CATIONIC AMINO ACID TRANSPORTER 4"/>
    <property type="match status" value="1"/>
</dbReference>
<comment type="subcellular location">
    <subcellularLocation>
        <location evidence="1">Membrane</location>
        <topology evidence="1">Multi-pass membrane protein</topology>
    </subcellularLocation>
</comment>
<keyword evidence="3" id="KW-0812">Transmembrane</keyword>
<proteinExistence type="predicted"/>
<evidence type="ECO:0000256" key="3">
    <source>
        <dbReference type="ARBA" id="ARBA00022692"/>
    </source>
</evidence>
<organism evidence="6 7">
    <name type="scientific">Gonapodya prolifera (strain JEL478)</name>
    <name type="common">Monoblepharis prolifera</name>
    <dbReference type="NCBI Taxonomy" id="1344416"/>
    <lineage>
        <taxon>Eukaryota</taxon>
        <taxon>Fungi</taxon>
        <taxon>Fungi incertae sedis</taxon>
        <taxon>Chytridiomycota</taxon>
        <taxon>Chytridiomycota incertae sedis</taxon>
        <taxon>Monoblepharidomycetes</taxon>
        <taxon>Monoblepharidales</taxon>
        <taxon>Gonapodyaceae</taxon>
        <taxon>Gonapodya</taxon>
    </lineage>
</organism>
<dbReference type="GO" id="GO:0015171">
    <property type="term" value="F:amino acid transmembrane transporter activity"/>
    <property type="evidence" value="ECO:0007669"/>
    <property type="project" value="TreeGrafter"/>
</dbReference>
<dbReference type="OrthoDB" id="5982228at2759"/>
<evidence type="ECO:0000256" key="2">
    <source>
        <dbReference type="ARBA" id="ARBA00022448"/>
    </source>
</evidence>
<dbReference type="PIRSF" id="PIRSF006060">
    <property type="entry name" value="AA_transporter"/>
    <property type="match status" value="1"/>
</dbReference>
<dbReference type="STRING" id="1344416.A0A139AGH6"/>
<dbReference type="GO" id="GO:0005886">
    <property type="term" value="C:plasma membrane"/>
    <property type="evidence" value="ECO:0007669"/>
    <property type="project" value="TreeGrafter"/>
</dbReference>
<dbReference type="AlphaFoldDB" id="A0A139AGH6"/>
<protein>
    <submittedName>
        <fullName evidence="6">Amino acid transporter</fullName>
    </submittedName>
</protein>
<evidence type="ECO:0000256" key="4">
    <source>
        <dbReference type="ARBA" id="ARBA00022989"/>
    </source>
</evidence>
<dbReference type="Pfam" id="PF13520">
    <property type="entry name" value="AA_permease_2"/>
    <property type="match status" value="1"/>
</dbReference>
<sequence>MAAILGKLFRRKRVDVIIAEGETLGYRKSLTWIDLTMLGLGGIIGAGIFALTGSAARNYAGPGIIISFVIAGIVSAFAAFTYSELSALIPISGSAYTFTYATLGELLAWIIGWDLILEYLVSAAAVAVAWSTYFEAFFVDTFGIGFNVGPTTVCGGNDITDGTTNCFYKGFRFEVSQPPIVWDEPSGSIIRNCKCLDGSDPCLDSNPTRACGVLCLPGMALCIALTVLLVVGMKESARFNNFIVCLKIVVILMFIFAGIKWINPDNYKPFIPDPIGQQYGSQGIFRGAQVVFFAYIGFDAVSTVAQEASNPQRDMPIGICLSLLISTGLYICVCAVMVGLMKYTEIPSNAPISAVIGVTGLKWMQSIVDIGAICGLGSVTLVSLMGQPRIFNAMARDGLLPAFFAKMHPKFHTPIVTTIITGVLATIAAGLLPVDILANLTSIGTLLAFFLVSGGVLILRYTDHNRYRPFRVGGQGMAGTIIGPIVALLGCVTSMGLIVLSGNRETAIRVGVWLAIGFVVYFGYAFWHSNLAKHPDWYLDNSKHPELQLAAHTATSVVRGENKEMGGADQMPPMVGH</sequence>
<reference evidence="6 7" key="1">
    <citation type="journal article" date="2015" name="Genome Biol. Evol.">
        <title>Phylogenomic analyses indicate that early fungi evolved digesting cell walls of algal ancestors of land plants.</title>
        <authorList>
            <person name="Chang Y."/>
            <person name="Wang S."/>
            <person name="Sekimoto S."/>
            <person name="Aerts A.L."/>
            <person name="Choi C."/>
            <person name="Clum A."/>
            <person name="LaButti K.M."/>
            <person name="Lindquist E.A."/>
            <person name="Yee Ngan C."/>
            <person name="Ohm R.A."/>
            <person name="Salamov A.A."/>
            <person name="Grigoriev I.V."/>
            <person name="Spatafora J.W."/>
            <person name="Berbee M.L."/>
        </authorList>
    </citation>
    <scope>NUCLEOTIDE SEQUENCE [LARGE SCALE GENOMIC DNA]</scope>
    <source>
        <strain evidence="6 7">JEL478</strain>
    </source>
</reference>
<keyword evidence="7" id="KW-1185">Reference proteome</keyword>
<keyword evidence="5" id="KW-0472">Membrane</keyword>